<feature type="transmembrane region" description="Helical" evidence="6">
    <location>
        <begin position="257"/>
        <end position="277"/>
    </location>
</feature>
<accession>A0A2P8DKM3</accession>
<dbReference type="Proteomes" id="UP000240542">
    <property type="component" value="Unassembled WGS sequence"/>
</dbReference>
<comment type="subcellular location">
    <subcellularLocation>
        <location evidence="1">Cell membrane</location>
        <topology evidence="1">Multi-pass membrane protein</topology>
    </subcellularLocation>
</comment>
<dbReference type="AlphaFoldDB" id="A0A2P8DKM3"/>
<dbReference type="Gene3D" id="1.20.1250.20">
    <property type="entry name" value="MFS general substrate transporter like domains"/>
    <property type="match status" value="1"/>
</dbReference>
<gene>
    <name evidence="8" type="ORF">CLV63_107168</name>
</gene>
<organism evidence="8 9">
    <name type="scientific">Murinocardiopsis flavida</name>
    <dbReference type="NCBI Taxonomy" id="645275"/>
    <lineage>
        <taxon>Bacteria</taxon>
        <taxon>Bacillati</taxon>
        <taxon>Actinomycetota</taxon>
        <taxon>Actinomycetes</taxon>
        <taxon>Streptosporangiales</taxon>
        <taxon>Nocardiopsidaceae</taxon>
        <taxon>Murinocardiopsis</taxon>
    </lineage>
</organism>
<dbReference type="Pfam" id="PF07690">
    <property type="entry name" value="MFS_1"/>
    <property type="match status" value="1"/>
</dbReference>
<dbReference type="PANTHER" id="PTHR23513:SF6">
    <property type="entry name" value="MAJOR FACILITATOR SUPERFAMILY ASSOCIATED DOMAIN-CONTAINING PROTEIN"/>
    <property type="match status" value="1"/>
</dbReference>
<dbReference type="InterPro" id="IPR011701">
    <property type="entry name" value="MFS"/>
</dbReference>
<evidence type="ECO:0000313" key="8">
    <source>
        <dbReference type="EMBL" id="PSK97775.1"/>
    </source>
</evidence>
<protein>
    <submittedName>
        <fullName evidence="8">MFS transporter</fullName>
    </submittedName>
</protein>
<dbReference type="InterPro" id="IPR020846">
    <property type="entry name" value="MFS_dom"/>
</dbReference>
<keyword evidence="9" id="KW-1185">Reference proteome</keyword>
<dbReference type="RefSeq" id="WP_106583104.1">
    <property type="nucleotide sequence ID" value="NZ_PYGA01000007.1"/>
</dbReference>
<evidence type="ECO:0000256" key="4">
    <source>
        <dbReference type="ARBA" id="ARBA00022989"/>
    </source>
</evidence>
<feature type="domain" description="Major facilitator superfamily (MFS) profile" evidence="7">
    <location>
        <begin position="224"/>
        <end position="409"/>
    </location>
</feature>
<dbReference type="GO" id="GO:0022857">
    <property type="term" value="F:transmembrane transporter activity"/>
    <property type="evidence" value="ECO:0007669"/>
    <property type="project" value="InterPro"/>
</dbReference>
<evidence type="ECO:0000256" key="5">
    <source>
        <dbReference type="ARBA" id="ARBA00023136"/>
    </source>
</evidence>
<evidence type="ECO:0000256" key="6">
    <source>
        <dbReference type="SAM" id="Phobius"/>
    </source>
</evidence>
<feature type="transmembrane region" description="Helical" evidence="6">
    <location>
        <begin position="380"/>
        <end position="399"/>
    </location>
</feature>
<evidence type="ECO:0000313" key="9">
    <source>
        <dbReference type="Proteomes" id="UP000240542"/>
    </source>
</evidence>
<dbReference type="OrthoDB" id="145388at2"/>
<keyword evidence="5 6" id="KW-0472">Membrane</keyword>
<evidence type="ECO:0000259" key="7">
    <source>
        <dbReference type="PROSITE" id="PS50850"/>
    </source>
</evidence>
<evidence type="ECO:0000256" key="1">
    <source>
        <dbReference type="ARBA" id="ARBA00004651"/>
    </source>
</evidence>
<dbReference type="PANTHER" id="PTHR23513">
    <property type="entry name" value="INTEGRAL MEMBRANE EFFLUX PROTEIN-RELATED"/>
    <property type="match status" value="1"/>
</dbReference>
<keyword evidence="2" id="KW-1003">Cell membrane</keyword>
<evidence type="ECO:0000256" key="2">
    <source>
        <dbReference type="ARBA" id="ARBA00022475"/>
    </source>
</evidence>
<sequence>MADDAVPARLGHRFHRLWGGYVASNFADGVLLTALPLMALTLTRDPLLISGLTAMWYLPWLLFGLHAGALADRMDRTRLIVGANALRGALMLALLAVVAAGGLRIWVLYLAMFLLVACETVVDSAGRAIVPEYVAAPLLGRANSRLEGGRTVAEGFVAAPAASFGLAASPLLPLGLNTIAYVASAAVMPRGPGGGAGAPAERAARGPLLRDIKEGLAFIWGDPVQRGLCVTSFLVSIAGAMLNAVLVVFAVERVGVPHAWYGALVTALALGSVLGAVSSEAVTARTGRARALVSGYVVLGVSAAQMAVLPHPVTSVLGLFLTGIATMIVTINLMTITQAITPAGILGRAISVRRVVARGLGPLAAVGAGLLARVDLALPILAAGAIAVVVGIAFSGLFTRAARCAAAVP</sequence>
<comment type="caution">
    <text evidence="8">The sequence shown here is derived from an EMBL/GenBank/DDBJ whole genome shotgun (WGS) entry which is preliminary data.</text>
</comment>
<feature type="transmembrane region" description="Helical" evidence="6">
    <location>
        <begin position="355"/>
        <end position="374"/>
    </location>
</feature>
<evidence type="ECO:0000256" key="3">
    <source>
        <dbReference type="ARBA" id="ARBA00022692"/>
    </source>
</evidence>
<dbReference type="InterPro" id="IPR036259">
    <property type="entry name" value="MFS_trans_sf"/>
</dbReference>
<feature type="transmembrane region" description="Helical" evidence="6">
    <location>
        <begin position="47"/>
        <end position="67"/>
    </location>
</feature>
<proteinExistence type="predicted"/>
<dbReference type="GO" id="GO:0005886">
    <property type="term" value="C:plasma membrane"/>
    <property type="evidence" value="ECO:0007669"/>
    <property type="project" value="UniProtKB-SubCell"/>
</dbReference>
<feature type="transmembrane region" description="Helical" evidence="6">
    <location>
        <begin position="289"/>
        <end position="309"/>
    </location>
</feature>
<dbReference type="CDD" id="cd06173">
    <property type="entry name" value="MFS_MefA_like"/>
    <property type="match status" value="1"/>
</dbReference>
<keyword evidence="3 6" id="KW-0812">Transmembrane</keyword>
<name>A0A2P8DKM3_9ACTN</name>
<feature type="transmembrane region" description="Helical" evidence="6">
    <location>
        <begin position="315"/>
        <end position="334"/>
    </location>
</feature>
<dbReference type="PROSITE" id="PS50850">
    <property type="entry name" value="MFS"/>
    <property type="match status" value="1"/>
</dbReference>
<reference evidence="8 9" key="1">
    <citation type="submission" date="2018-03" db="EMBL/GenBank/DDBJ databases">
        <title>Genomic Encyclopedia of Archaeal and Bacterial Type Strains, Phase II (KMG-II): from individual species to whole genera.</title>
        <authorList>
            <person name="Goeker M."/>
        </authorList>
    </citation>
    <scope>NUCLEOTIDE SEQUENCE [LARGE SCALE GENOMIC DNA]</scope>
    <source>
        <strain evidence="8 9">DSM 45312</strain>
    </source>
</reference>
<keyword evidence="4 6" id="KW-1133">Transmembrane helix</keyword>
<dbReference type="SUPFAM" id="SSF103473">
    <property type="entry name" value="MFS general substrate transporter"/>
    <property type="match status" value="1"/>
</dbReference>
<feature type="transmembrane region" description="Helical" evidence="6">
    <location>
        <begin position="228"/>
        <end position="251"/>
    </location>
</feature>
<dbReference type="EMBL" id="PYGA01000007">
    <property type="protein sequence ID" value="PSK97775.1"/>
    <property type="molecule type" value="Genomic_DNA"/>
</dbReference>
<feature type="transmembrane region" description="Helical" evidence="6">
    <location>
        <begin position="21"/>
        <end position="41"/>
    </location>
</feature>